<keyword evidence="4" id="KW-1185">Reference proteome</keyword>
<gene>
    <name evidence="2" type="ORF">GPM918_LOCUS36816</name>
    <name evidence="3" type="ORF">SRO942_LOCUS37567</name>
</gene>
<dbReference type="EMBL" id="CAJOBC010088191">
    <property type="protein sequence ID" value="CAF4365561.1"/>
    <property type="molecule type" value="Genomic_DNA"/>
</dbReference>
<dbReference type="Proteomes" id="UP000681722">
    <property type="component" value="Unassembled WGS sequence"/>
</dbReference>
<comment type="caution">
    <text evidence="2">The sequence shown here is derived from an EMBL/GenBank/DDBJ whole genome shotgun (WGS) entry which is preliminary data.</text>
</comment>
<dbReference type="Proteomes" id="UP000663829">
    <property type="component" value="Unassembled WGS sequence"/>
</dbReference>
<feature type="compositionally biased region" description="Acidic residues" evidence="1">
    <location>
        <begin position="99"/>
        <end position="121"/>
    </location>
</feature>
<reference evidence="2" key="1">
    <citation type="submission" date="2021-02" db="EMBL/GenBank/DDBJ databases">
        <authorList>
            <person name="Nowell W R."/>
        </authorList>
    </citation>
    <scope>NUCLEOTIDE SEQUENCE</scope>
</reference>
<evidence type="ECO:0000313" key="4">
    <source>
        <dbReference type="Proteomes" id="UP000663829"/>
    </source>
</evidence>
<dbReference type="AlphaFoldDB" id="A0A815TQZ5"/>
<proteinExistence type="predicted"/>
<evidence type="ECO:0000313" key="3">
    <source>
        <dbReference type="EMBL" id="CAF4365561.1"/>
    </source>
</evidence>
<organism evidence="2 4">
    <name type="scientific">Didymodactylos carnosus</name>
    <dbReference type="NCBI Taxonomy" id="1234261"/>
    <lineage>
        <taxon>Eukaryota</taxon>
        <taxon>Metazoa</taxon>
        <taxon>Spiralia</taxon>
        <taxon>Gnathifera</taxon>
        <taxon>Rotifera</taxon>
        <taxon>Eurotatoria</taxon>
        <taxon>Bdelloidea</taxon>
        <taxon>Philodinida</taxon>
        <taxon>Philodinidae</taxon>
        <taxon>Didymodactylos</taxon>
    </lineage>
</organism>
<protein>
    <submittedName>
        <fullName evidence="2">Uncharacterized protein</fullName>
    </submittedName>
</protein>
<evidence type="ECO:0000313" key="2">
    <source>
        <dbReference type="EMBL" id="CAF1504164.1"/>
    </source>
</evidence>
<feature type="region of interest" description="Disordered" evidence="1">
    <location>
        <begin position="87"/>
        <end position="121"/>
    </location>
</feature>
<evidence type="ECO:0000256" key="1">
    <source>
        <dbReference type="SAM" id="MobiDB-lite"/>
    </source>
</evidence>
<dbReference type="OrthoDB" id="1607513at2759"/>
<dbReference type="EMBL" id="CAJNOQ010022668">
    <property type="protein sequence ID" value="CAF1504164.1"/>
    <property type="molecule type" value="Genomic_DNA"/>
</dbReference>
<feature type="non-terminal residue" evidence="2">
    <location>
        <position position="1"/>
    </location>
</feature>
<name>A0A815TQZ5_9BILA</name>
<sequence>MCDGVANLQAAFREFSRNNIERIHCLAHKIHLIVCNGLGLWVAPKIVINDEDIEEQEKNGSSDDEEDERLSQNMVNIRIDDDMRSVLSSQQSNENQEEHGEDENMDDDSDENRELEESDEELYEDNFTVGLIEDVDNRSVGENGAIVAFLQNEENEEELTQQLKHSLLKKIKQYVTYDSDQFQKLKLYGYFDPIGFSVLTNNERASIERQIKEIYKGAPYINAQQPPINSTLSSSTTYKTKDRKAKSSLFTSEQFLESVGKEANGTTSKVKPSSVQDEIKIYRQLAAKTVSDETYDKNALSFWRRNCNQIPIMVTKQLQMNNLTNKTFDQVSRIGEKIERRLSQSNSSDNLKRSGSGLELSATSVGAFGNYNNYSQQQQQVQAYGYGGENQGAYGGNYGGQFRAIKSSPFRTYRRYG</sequence>
<accession>A0A815TQZ5</accession>